<sequence>MSVWKNLIDLRHLSQRKIKLLTHFDRKEINWISDSDLILYDY</sequence>
<proteinExistence type="predicted"/>
<organism evidence="1 2">
    <name type="scientific">Hyella patelloides LEGE 07179</name>
    <dbReference type="NCBI Taxonomy" id="945734"/>
    <lineage>
        <taxon>Bacteria</taxon>
        <taxon>Bacillati</taxon>
        <taxon>Cyanobacteriota</taxon>
        <taxon>Cyanophyceae</taxon>
        <taxon>Pleurocapsales</taxon>
        <taxon>Hyellaceae</taxon>
        <taxon>Hyella</taxon>
    </lineage>
</organism>
<dbReference type="EMBL" id="CAACVJ010000204">
    <property type="protein sequence ID" value="VEP14732.1"/>
    <property type="molecule type" value="Genomic_DNA"/>
</dbReference>
<evidence type="ECO:0000313" key="1">
    <source>
        <dbReference type="EMBL" id="VEP14732.1"/>
    </source>
</evidence>
<dbReference type="AlphaFoldDB" id="A0A563VTC8"/>
<name>A0A563VTC8_9CYAN</name>
<evidence type="ECO:0000313" key="2">
    <source>
        <dbReference type="Proteomes" id="UP000320055"/>
    </source>
</evidence>
<keyword evidence="2" id="KW-1185">Reference proteome</keyword>
<accession>A0A563VTC8</accession>
<gene>
    <name evidence="1" type="ORF">H1P_2820012</name>
</gene>
<protein>
    <submittedName>
        <fullName evidence="1">Uncharacterized protein</fullName>
    </submittedName>
</protein>
<reference evidence="1 2" key="1">
    <citation type="submission" date="2019-01" db="EMBL/GenBank/DDBJ databases">
        <authorList>
            <person name="Brito A."/>
        </authorList>
    </citation>
    <scope>NUCLEOTIDE SEQUENCE [LARGE SCALE GENOMIC DNA]</scope>
    <source>
        <strain evidence="1">1</strain>
    </source>
</reference>
<dbReference type="Proteomes" id="UP000320055">
    <property type="component" value="Unassembled WGS sequence"/>
</dbReference>